<dbReference type="GO" id="GO:0007234">
    <property type="term" value="P:osmosensory signaling via phosphorelay pathway"/>
    <property type="evidence" value="ECO:0007669"/>
    <property type="project" value="TreeGrafter"/>
</dbReference>
<gene>
    <name evidence="10" type="ORF">AHMF7605_07510</name>
</gene>
<accession>A0A2T2YD08</accession>
<dbReference type="InterPro" id="IPR003594">
    <property type="entry name" value="HATPase_dom"/>
</dbReference>
<protein>
    <recommendedName>
        <fullName evidence="3">histidine kinase</fullName>
        <ecNumber evidence="3">2.7.13.3</ecNumber>
    </recommendedName>
</protein>
<dbReference type="CDD" id="cd00082">
    <property type="entry name" value="HisKA"/>
    <property type="match status" value="1"/>
</dbReference>
<dbReference type="Gene3D" id="1.10.287.130">
    <property type="match status" value="1"/>
</dbReference>
<dbReference type="SUPFAM" id="SSF47384">
    <property type="entry name" value="Homodimeric domain of signal transducing histidine kinase"/>
    <property type="match status" value="1"/>
</dbReference>
<dbReference type="SMART" id="SM00304">
    <property type="entry name" value="HAMP"/>
    <property type="match status" value="1"/>
</dbReference>
<keyword evidence="7" id="KW-0812">Transmembrane</keyword>
<dbReference type="GO" id="GO:0016020">
    <property type="term" value="C:membrane"/>
    <property type="evidence" value="ECO:0007669"/>
    <property type="project" value="UniProtKB-SubCell"/>
</dbReference>
<keyword evidence="7" id="KW-1133">Transmembrane helix</keyword>
<dbReference type="PANTHER" id="PTHR42878">
    <property type="entry name" value="TWO-COMPONENT HISTIDINE KINASE"/>
    <property type="match status" value="1"/>
</dbReference>
<dbReference type="Pfam" id="PF00512">
    <property type="entry name" value="HisKA"/>
    <property type="match status" value="1"/>
</dbReference>
<dbReference type="Pfam" id="PF02518">
    <property type="entry name" value="HATPase_c"/>
    <property type="match status" value="1"/>
</dbReference>
<dbReference type="CDD" id="cd19410">
    <property type="entry name" value="HK9-like_sensor"/>
    <property type="match status" value="1"/>
</dbReference>
<dbReference type="Gene3D" id="3.30.565.10">
    <property type="entry name" value="Histidine kinase-like ATPase, C-terminal domain"/>
    <property type="match status" value="1"/>
</dbReference>
<keyword evidence="4" id="KW-0597">Phosphoprotein</keyword>
<evidence type="ECO:0000256" key="3">
    <source>
        <dbReference type="ARBA" id="ARBA00012438"/>
    </source>
</evidence>
<evidence type="ECO:0000259" key="9">
    <source>
        <dbReference type="PROSITE" id="PS50885"/>
    </source>
</evidence>
<sequence length="504" mass="57452">MKLSTRIFAGFVIISFIFTLVIYINFQLSEEVLENSQWVSHSQTVVRASSALQRNIVDMETGMRGFLLTGNEIFLEPYYAAKKQIPAMFSNLETLVKNSPVQIRQVQQIKNTHNRWVTTFTEALITQKRNQTLENDQLKNTGLQNLKNADNAMNSSGKKMMDSMRSMFIGLNAIENQVREARLTRLRNSINNTRLLSTVITILSILIGLGWTYYIARLITRRIGSMVRLAEKISLGEYKTQILDTSRDELSRLSYSLNVMANKINQTITELESKNKELDQFAYVVSHDLKAPLRGIENASRWVEEDMGKDLPAHIQEYLKLMRTRVHRMENLINGILALARIGRRKLTEEAVDISQLLSEIFEMLAPPAGIKWQVSDNLPVLFTVRVYLQQVFTNLISNAIKYHHQSQGLIQVKHTELLDAHQFTVTDDGPGIEEEYHQRIFVIFQTLQERDALESTGVGLAIVKKIIEQQGGKITVKSSPGKGSSFIFTWPKNQNSGPDFEIS</sequence>
<dbReference type="InterPro" id="IPR007891">
    <property type="entry name" value="CHASE3"/>
</dbReference>
<evidence type="ECO:0000256" key="7">
    <source>
        <dbReference type="SAM" id="Phobius"/>
    </source>
</evidence>
<dbReference type="InterPro" id="IPR036097">
    <property type="entry name" value="HisK_dim/P_sf"/>
</dbReference>
<keyword evidence="11" id="KW-1185">Reference proteome</keyword>
<feature type="transmembrane region" description="Helical" evidence="7">
    <location>
        <begin position="7"/>
        <end position="26"/>
    </location>
</feature>
<organism evidence="10 11">
    <name type="scientific">Adhaeribacter arboris</name>
    <dbReference type="NCBI Taxonomy" id="2072846"/>
    <lineage>
        <taxon>Bacteria</taxon>
        <taxon>Pseudomonadati</taxon>
        <taxon>Bacteroidota</taxon>
        <taxon>Cytophagia</taxon>
        <taxon>Cytophagales</taxon>
        <taxon>Hymenobacteraceae</taxon>
        <taxon>Adhaeribacter</taxon>
    </lineage>
</organism>
<dbReference type="InterPro" id="IPR050351">
    <property type="entry name" value="BphY/WalK/GraS-like"/>
</dbReference>
<evidence type="ECO:0000256" key="6">
    <source>
        <dbReference type="ARBA" id="ARBA00022777"/>
    </source>
</evidence>
<dbReference type="Gene3D" id="6.10.340.10">
    <property type="match status" value="1"/>
</dbReference>
<dbReference type="RefSeq" id="WP_106927956.1">
    <property type="nucleotide sequence ID" value="NZ_PYFT01000001.1"/>
</dbReference>
<keyword evidence="5" id="KW-0808">Transferase</keyword>
<dbReference type="OrthoDB" id="9766459at2"/>
<evidence type="ECO:0000256" key="5">
    <source>
        <dbReference type="ARBA" id="ARBA00022679"/>
    </source>
</evidence>
<dbReference type="InterPro" id="IPR003660">
    <property type="entry name" value="HAMP_dom"/>
</dbReference>
<dbReference type="InterPro" id="IPR005467">
    <property type="entry name" value="His_kinase_dom"/>
</dbReference>
<evidence type="ECO:0000256" key="4">
    <source>
        <dbReference type="ARBA" id="ARBA00022553"/>
    </source>
</evidence>
<name>A0A2T2YD08_9BACT</name>
<proteinExistence type="predicted"/>
<dbReference type="CDD" id="cd06225">
    <property type="entry name" value="HAMP"/>
    <property type="match status" value="1"/>
</dbReference>
<evidence type="ECO:0000313" key="10">
    <source>
        <dbReference type="EMBL" id="PSR53383.1"/>
    </source>
</evidence>
<dbReference type="InterPro" id="IPR004358">
    <property type="entry name" value="Sig_transdc_His_kin-like_C"/>
</dbReference>
<dbReference type="PRINTS" id="PR00344">
    <property type="entry name" value="BCTRLSENSOR"/>
</dbReference>
<feature type="domain" description="HAMP" evidence="9">
    <location>
        <begin position="217"/>
        <end position="269"/>
    </location>
</feature>
<dbReference type="SUPFAM" id="SSF158472">
    <property type="entry name" value="HAMP domain-like"/>
    <property type="match status" value="1"/>
</dbReference>
<dbReference type="InterPro" id="IPR036890">
    <property type="entry name" value="HATPase_C_sf"/>
</dbReference>
<feature type="transmembrane region" description="Helical" evidence="7">
    <location>
        <begin position="195"/>
        <end position="216"/>
    </location>
</feature>
<dbReference type="PROSITE" id="PS50109">
    <property type="entry name" value="HIS_KIN"/>
    <property type="match status" value="1"/>
</dbReference>
<dbReference type="EC" id="2.7.13.3" evidence="3"/>
<dbReference type="SMART" id="SM00388">
    <property type="entry name" value="HisKA"/>
    <property type="match status" value="1"/>
</dbReference>
<keyword evidence="6 10" id="KW-0418">Kinase</keyword>
<keyword evidence="7" id="KW-0472">Membrane</keyword>
<dbReference type="GO" id="GO:0000156">
    <property type="term" value="F:phosphorelay response regulator activity"/>
    <property type="evidence" value="ECO:0007669"/>
    <property type="project" value="TreeGrafter"/>
</dbReference>
<dbReference type="GO" id="GO:0030295">
    <property type="term" value="F:protein kinase activator activity"/>
    <property type="evidence" value="ECO:0007669"/>
    <property type="project" value="TreeGrafter"/>
</dbReference>
<dbReference type="GO" id="GO:0000155">
    <property type="term" value="F:phosphorelay sensor kinase activity"/>
    <property type="evidence" value="ECO:0007669"/>
    <property type="project" value="InterPro"/>
</dbReference>
<evidence type="ECO:0000256" key="2">
    <source>
        <dbReference type="ARBA" id="ARBA00004370"/>
    </source>
</evidence>
<comment type="catalytic activity">
    <reaction evidence="1">
        <text>ATP + protein L-histidine = ADP + protein N-phospho-L-histidine.</text>
        <dbReference type="EC" id="2.7.13.3"/>
    </reaction>
</comment>
<evidence type="ECO:0000313" key="11">
    <source>
        <dbReference type="Proteomes" id="UP000240357"/>
    </source>
</evidence>
<evidence type="ECO:0000256" key="1">
    <source>
        <dbReference type="ARBA" id="ARBA00000085"/>
    </source>
</evidence>
<dbReference type="AlphaFoldDB" id="A0A2T2YD08"/>
<dbReference type="Proteomes" id="UP000240357">
    <property type="component" value="Unassembled WGS sequence"/>
</dbReference>
<dbReference type="PANTHER" id="PTHR42878:SF15">
    <property type="entry name" value="BACTERIOPHYTOCHROME"/>
    <property type="match status" value="1"/>
</dbReference>
<dbReference type="Pfam" id="PF00672">
    <property type="entry name" value="HAMP"/>
    <property type="match status" value="1"/>
</dbReference>
<dbReference type="PROSITE" id="PS50885">
    <property type="entry name" value="HAMP"/>
    <property type="match status" value="1"/>
</dbReference>
<dbReference type="Pfam" id="PF05227">
    <property type="entry name" value="CHASE3"/>
    <property type="match status" value="1"/>
</dbReference>
<evidence type="ECO:0000259" key="8">
    <source>
        <dbReference type="PROSITE" id="PS50109"/>
    </source>
</evidence>
<dbReference type="EMBL" id="PYFT01000001">
    <property type="protein sequence ID" value="PSR53383.1"/>
    <property type="molecule type" value="Genomic_DNA"/>
</dbReference>
<comment type="subcellular location">
    <subcellularLocation>
        <location evidence="2">Membrane</location>
    </subcellularLocation>
</comment>
<comment type="caution">
    <text evidence="10">The sequence shown here is derived from an EMBL/GenBank/DDBJ whole genome shotgun (WGS) entry which is preliminary data.</text>
</comment>
<reference evidence="10 11" key="1">
    <citation type="submission" date="2018-03" db="EMBL/GenBank/DDBJ databases">
        <title>Adhaeribacter sp. HMF7605 Genome sequencing and assembly.</title>
        <authorList>
            <person name="Kang H."/>
            <person name="Kang J."/>
            <person name="Cha I."/>
            <person name="Kim H."/>
            <person name="Joh K."/>
        </authorList>
    </citation>
    <scope>NUCLEOTIDE SEQUENCE [LARGE SCALE GENOMIC DNA]</scope>
    <source>
        <strain evidence="10 11">HMF7605</strain>
    </source>
</reference>
<dbReference type="InterPro" id="IPR003661">
    <property type="entry name" value="HisK_dim/P_dom"/>
</dbReference>
<dbReference type="SUPFAM" id="SSF55874">
    <property type="entry name" value="ATPase domain of HSP90 chaperone/DNA topoisomerase II/histidine kinase"/>
    <property type="match status" value="1"/>
</dbReference>
<feature type="domain" description="Histidine kinase" evidence="8">
    <location>
        <begin position="284"/>
        <end position="495"/>
    </location>
</feature>
<dbReference type="SMART" id="SM00387">
    <property type="entry name" value="HATPase_c"/>
    <property type="match status" value="1"/>
</dbReference>